<evidence type="ECO:0000259" key="3">
    <source>
        <dbReference type="Pfam" id="PF11847"/>
    </source>
</evidence>
<proteinExistence type="predicted"/>
<feature type="transmembrane region" description="Helical" evidence="2">
    <location>
        <begin position="112"/>
        <end position="130"/>
    </location>
</feature>
<feature type="transmembrane region" description="Helical" evidence="2">
    <location>
        <begin position="316"/>
        <end position="336"/>
    </location>
</feature>
<evidence type="ECO:0000256" key="2">
    <source>
        <dbReference type="SAM" id="Phobius"/>
    </source>
</evidence>
<feature type="transmembrane region" description="Helical" evidence="2">
    <location>
        <begin position="389"/>
        <end position="409"/>
    </location>
</feature>
<feature type="domain" description="Arabinofuranosyltransferase D third carbohydrate binding module" evidence="4">
    <location>
        <begin position="974"/>
        <end position="1094"/>
    </location>
</feature>
<sequence>MVLFGRCDSPQFLLMSVSFSELLLRVQRSRLRLHVLLLAALAYIPSLAAAPGKIPADTKLFLYLNPARLAGDAPYSWDTRQFAGWVPHQTLSYLWPSGPWYSLCNAVGMPDWIAHRLWIGSLMFAAGLGARWAAKHLGIPATGALIAALFYQLSPYVLPYVSRTSAMLLPWAGLGWLIGLTIRAATRTKWRDVALFGLVMATVAAPNATAILMVAPGPVLWLLHAAWGRSITWRRAIVVAAKIGAISLLMSAWWIAMLSVQGRYGADVLGYSETLEAVSSVSSANEVLRGMGYWLFYLRDPVGFATSASEQYMASGQLVAISFMVLGVALLGLVATRWTSRRYAALLVFVGVVLAVGVHPIANSSPLMAPLAQNSRSALALAIRSSTRALPLSTFGLALGAGALVAAISRTSWRARHVAPWLIGLLAVVNLPALFDGGFVDPNLVHDQQVPAAWTQAAKALDAAPQGYRVLQVPGIEFGAFRWGYTVDPPLPALTNRPVITRDLLPLGSAAAMDTLYALDDRFQEGTINAAAVAPIARLFGADTLWLTNDVAFERFRSPRPEITNELFAHSSTQLGTARPYGVAAVSTPTLAMVDEQSISNEAVGTPLAPVDLVPVLNPQPIVRAKIGNVVLAGSGDGIVDAAGAGLLTGDELIRYAANLPAAGASGSTLDPIASADRVIVTDSNRKRAHHWRGSQDVTGFTEDGSTDPGVLTFDSADQRIPVFANQTSGDMTIAEQRGAIHASASSYGEPFAYRPEDRAAMAIDGDANTAWITGDHGQPIGEFLRLNADAPIDKVTLTQPLAHRNRWITRVTITDDAGSRSVDLTAESRSAAGQLVALQRSSSHVTIRIDAIDYDRAAPAPALDGVGFAEIITDMGVMREVVRVPSNVLLRTSGSQPVDLVFSRLRTRPTNRYRHDPELTMSRAFTLSDPRQFAVSISARVSQRSSDAVLADLLQWNGTTSSAHLTGVPAMGGWAATDGDPATSWVSPFGAAVGASLHIPLDSQIPITTLSLRQPASAQLGTITEVTIAAGSTTNTVSVPAPDAQGISMLTFPALSGDAIDLTVTATNGASTTDRRFADRVALPVGISEISGSGITTASLPEQFDSGCRGDLISIDGIQVPIRLSGQLAALLSDHDARVEICGSPQINIGGGEHIIATLNGLHTGADINQIVLRSSSIASAAPVAAPNPSTTPTAPPTAAPTAPTVALLNSTRTTRTVSVAACPTGCWFVFGEGYNTGWGASIAGTSLGTQQVVDGGFNGWFLPPSSVAQTVNLVWAGQNSVNLGLLLSGLGIALCLALIVFDRRRTTPADVFEPRFTDLWNHRSAEPLLDLIRPSIITVSIATVAGALVIAPKWGLLCGLIAFVCCVPLRRPRLVGPAAFAVAMYIAAVMVHRVRTYHPFPNGGWPGVFEDMNRPALVVIVLLLASISTRRSSLDDDSR</sequence>
<feature type="transmembrane region" description="Helical" evidence="2">
    <location>
        <begin position="1376"/>
        <end position="1394"/>
    </location>
</feature>
<protein>
    <submittedName>
        <fullName evidence="5">Unannotated protein</fullName>
    </submittedName>
</protein>
<reference evidence="5" key="1">
    <citation type="submission" date="2020-05" db="EMBL/GenBank/DDBJ databases">
        <authorList>
            <person name="Chiriac C."/>
            <person name="Salcher M."/>
            <person name="Ghai R."/>
            <person name="Kavagutti S V."/>
        </authorList>
    </citation>
    <scope>NUCLEOTIDE SEQUENCE</scope>
</reference>
<feature type="domain" description="Alpha-(1-&gt;3)-arabinofuranosyltransferase N-terminal GT-C" evidence="3">
    <location>
        <begin position="46"/>
        <end position="693"/>
    </location>
</feature>
<feature type="transmembrane region" description="Helical" evidence="2">
    <location>
        <begin position="421"/>
        <end position="440"/>
    </location>
</feature>
<accession>A0A6J6WYB0</accession>
<evidence type="ECO:0000259" key="4">
    <source>
        <dbReference type="Pfam" id="PF24607"/>
    </source>
</evidence>
<feature type="transmembrane region" description="Helical" evidence="2">
    <location>
        <begin position="137"/>
        <end position="154"/>
    </location>
</feature>
<feature type="transmembrane region" description="Helical" evidence="2">
    <location>
        <begin position="193"/>
        <end position="215"/>
    </location>
</feature>
<keyword evidence="2" id="KW-0812">Transmembrane</keyword>
<evidence type="ECO:0000313" key="5">
    <source>
        <dbReference type="EMBL" id="CAB4789109.1"/>
    </source>
</evidence>
<dbReference type="InterPro" id="IPR056997">
    <property type="entry name" value="CBM_AftD"/>
</dbReference>
<feature type="transmembrane region" description="Helical" evidence="2">
    <location>
        <begin position="1283"/>
        <end position="1303"/>
    </location>
</feature>
<feature type="transmembrane region" description="Helical" evidence="2">
    <location>
        <begin position="343"/>
        <end position="362"/>
    </location>
</feature>
<keyword evidence="2" id="KW-1133">Transmembrane helix</keyword>
<feature type="compositionally biased region" description="Low complexity" evidence="1">
    <location>
        <begin position="1184"/>
        <end position="1194"/>
    </location>
</feature>
<dbReference type="Pfam" id="PF11847">
    <property type="entry name" value="GT-C_AftD"/>
    <property type="match status" value="1"/>
</dbReference>
<feature type="transmembrane region" description="Helical" evidence="2">
    <location>
        <begin position="166"/>
        <end position="186"/>
    </location>
</feature>
<organism evidence="5">
    <name type="scientific">freshwater metagenome</name>
    <dbReference type="NCBI Taxonomy" id="449393"/>
    <lineage>
        <taxon>unclassified sequences</taxon>
        <taxon>metagenomes</taxon>
        <taxon>ecological metagenomes</taxon>
    </lineage>
</organism>
<evidence type="ECO:0000256" key="1">
    <source>
        <dbReference type="SAM" id="MobiDB-lite"/>
    </source>
</evidence>
<feature type="region of interest" description="Disordered" evidence="1">
    <location>
        <begin position="1184"/>
        <end position="1203"/>
    </location>
</feature>
<keyword evidence="2" id="KW-0472">Membrane</keyword>
<name>A0A6J6WYB0_9ZZZZ</name>
<dbReference type="Pfam" id="PF24607">
    <property type="entry name" value="CBM_AftD"/>
    <property type="match status" value="1"/>
</dbReference>
<dbReference type="GO" id="GO:0016740">
    <property type="term" value="F:transferase activity"/>
    <property type="evidence" value="ECO:0007669"/>
    <property type="project" value="InterPro"/>
</dbReference>
<dbReference type="InterPro" id="IPR021798">
    <property type="entry name" value="AftD_N"/>
</dbReference>
<feature type="transmembrane region" description="Helical" evidence="2">
    <location>
        <begin position="235"/>
        <end position="256"/>
    </location>
</feature>
<dbReference type="EMBL" id="CAFAAI010000026">
    <property type="protein sequence ID" value="CAB4789109.1"/>
    <property type="molecule type" value="Genomic_DNA"/>
</dbReference>
<gene>
    <name evidence="5" type="ORF">UFOPK2992_00274</name>
</gene>